<protein>
    <submittedName>
        <fullName evidence="1">12838_t:CDS:1</fullName>
    </submittedName>
</protein>
<evidence type="ECO:0000313" key="2">
    <source>
        <dbReference type="Proteomes" id="UP000789366"/>
    </source>
</evidence>
<feature type="non-terminal residue" evidence="1">
    <location>
        <position position="1"/>
    </location>
</feature>
<keyword evidence="2" id="KW-1185">Reference proteome</keyword>
<dbReference type="Proteomes" id="UP000789366">
    <property type="component" value="Unassembled WGS sequence"/>
</dbReference>
<evidence type="ECO:0000313" key="1">
    <source>
        <dbReference type="EMBL" id="CAG8729525.1"/>
    </source>
</evidence>
<feature type="non-terminal residue" evidence="1">
    <location>
        <position position="62"/>
    </location>
</feature>
<gene>
    <name evidence="1" type="ORF">SPELUC_LOCUS13005</name>
</gene>
<comment type="caution">
    <text evidence="1">The sequence shown here is derived from an EMBL/GenBank/DDBJ whole genome shotgun (WGS) entry which is preliminary data.</text>
</comment>
<reference evidence="1" key="1">
    <citation type="submission" date="2021-06" db="EMBL/GenBank/DDBJ databases">
        <authorList>
            <person name="Kallberg Y."/>
            <person name="Tangrot J."/>
            <person name="Rosling A."/>
        </authorList>
    </citation>
    <scope>NUCLEOTIDE SEQUENCE</scope>
    <source>
        <strain evidence="1">28 12/20/2015</strain>
    </source>
</reference>
<proteinExistence type="predicted"/>
<dbReference type="EMBL" id="CAJVPW010032773">
    <property type="protein sequence ID" value="CAG8729525.1"/>
    <property type="molecule type" value="Genomic_DNA"/>
</dbReference>
<sequence length="62" mass="6474">EASKSVSIAEKIAAKVGASTKKEDSLSVNKTSTTVELPVAKNTKNKKTLSVIKSTTVIKPST</sequence>
<name>A0ACA9PZ18_9GLOM</name>
<accession>A0ACA9PZ18</accession>
<organism evidence="1 2">
    <name type="scientific">Cetraspora pellucida</name>
    <dbReference type="NCBI Taxonomy" id="1433469"/>
    <lineage>
        <taxon>Eukaryota</taxon>
        <taxon>Fungi</taxon>
        <taxon>Fungi incertae sedis</taxon>
        <taxon>Mucoromycota</taxon>
        <taxon>Glomeromycotina</taxon>
        <taxon>Glomeromycetes</taxon>
        <taxon>Diversisporales</taxon>
        <taxon>Gigasporaceae</taxon>
        <taxon>Cetraspora</taxon>
    </lineage>
</organism>